<gene>
    <name evidence="1" type="ORF">F7725_005513</name>
</gene>
<comment type="caution">
    <text evidence="1">The sequence shown here is derived from an EMBL/GenBank/DDBJ whole genome shotgun (WGS) entry which is preliminary data.</text>
</comment>
<organism evidence="1 2">
    <name type="scientific">Dissostichus mawsoni</name>
    <name type="common">Antarctic cod</name>
    <dbReference type="NCBI Taxonomy" id="36200"/>
    <lineage>
        <taxon>Eukaryota</taxon>
        <taxon>Metazoa</taxon>
        <taxon>Chordata</taxon>
        <taxon>Craniata</taxon>
        <taxon>Vertebrata</taxon>
        <taxon>Euteleostomi</taxon>
        <taxon>Actinopterygii</taxon>
        <taxon>Neopterygii</taxon>
        <taxon>Teleostei</taxon>
        <taxon>Neoteleostei</taxon>
        <taxon>Acanthomorphata</taxon>
        <taxon>Eupercaria</taxon>
        <taxon>Perciformes</taxon>
        <taxon>Notothenioidei</taxon>
        <taxon>Nototheniidae</taxon>
        <taxon>Dissostichus</taxon>
    </lineage>
</organism>
<dbReference type="EMBL" id="JAAKFY010000009">
    <property type="protein sequence ID" value="KAF3852158.1"/>
    <property type="molecule type" value="Genomic_DNA"/>
</dbReference>
<accession>A0A7J5YVL0</accession>
<name>A0A7J5YVL0_DISMA</name>
<sequence>MLRRAFELGNMEFLHNLLHCFSVFTHKCTKTHACTPFQGLPQGEKDYKAEERHSETPQKGAAVVDRLVHVHTHGAVKHYHRGKEKNSNGCSRISLHCCLSPCTAAYLPAHIVTCDPVGFGEFPPPLFISKRYHAPVATDLSGMKLQEPEQGSEKKPN</sequence>
<proteinExistence type="predicted"/>
<evidence type="ECO:0000313" key="1">
    <source>
        <dbReference type="EMBL" id="KAF3852158.1"/>
    </source>
</evidence>
<reference evidence="1 2" key="1">
    <citation type="submission" date="2020-03" db="EMBL/GenBank/DDBJ databases">
        <title>Dissostichus mawsoni Genome sequencing and assembly.</title>
        <authorList>
            <person name="Park H."/>
        </authorList>
    </citation>
    <scope>NUCLEOTIDE SEQUENCE [LARGE SCALE GENOMIC DNA]</scope>
    <source>
        <strain evidence="1">DM0001</strain>
        <tissue evidence="1">Muscle</tissue>
    </source>
</reference>
<keyword evidence="2" id="KW-1185">Reference proteome</keyword>
<protein>
    <submittedName>
        <fullName evidence="1">Uncharacterized protein</fullName>
    </submittedName>
</protein>
<dbReference type="AlphaFoldDB" id="A0A7J5YVL0"/>
<evidence type="ECO:0000313" key="2">
    <source>
        <dbReference type="Proteomes" id="UP000518266"/>
    </source>
</evidence>
<dbReference type="Proteomes" id="UP000518266">
    <property type="component" value="Unassembled WGS sequence"/>
</dbReference>